<evidence type="ECO:0000313" key="2">
    <source>
        <dbReference type="EMBL" id="KZT12062.1"/>
    </source>
</evidence>
<protein>
    <recommendedName>
        <fullName evidence="4">Transmembrane protein</fullName>
    </recommendedName>
</protein>
<dbReference type="OrthoDB" id="192748at2759"/>
<dbReference type="Proteomes" id="UP000076871">
    <property type="component" value="Unassembled WGS sequence"/>
</dbReference>
<evidence type="ECO:0000313" key="3">
    <source>
        <dbReference type="Proteomes" id="UP000076871"/>
    </source>
</evidence>
<feature type="transmembrane region" description="Helical" evidence="1">
    <location>
        <begin position="20"/>
        <end position="40"/>
    </location>
</feature>
<keyword evidence="1" id="KW-1133">Transmembrane helix</keyword>
<dbReference type="GeneID" id="63820674"/>
<dbReference type="RefSeq" id="XP_040769710.1">
    <property type="nucleotide sequence ID" value="XM_040903644.1"/>
</dbReference>
<keyword evidence="1" id="KW-0812">Transmembrane</keyword>
<accession>A0A165HQV0</accession>
<dbReference type="InParanoid" id="A0A165HQV0"/>
<keyword evidence="3" id="KW-1185">Reference proteome</keyword>
<reference evidence="2 3" key="1">
    <citation type="journal article" date="2016" name="Mol. Biol. Evol.">
        <title>Comparative Genomics of Early-Diverging Mushroom-Forming Fungi Provides Insights into the Origins of Lignocellulose Decay Capabilities.</title>
        <authorList>
            <person name="Nagy L.G."/>
            <person name="Riley R."/>
            <person name="Tritt A."/>
            <person name="Adam C."/>
            <person name="Daum C."/>
            <person name="Floudas D."/>
            <person name="Sun H."/>
            <person name="Yadav J.S."/>
            <person name="Pangilinan J."/>
            <person name="Larsson K.H."/>
            <person name="Matsuura K."/>
            <person name="Barry K."/>
            <person name="Labutti K."/>
            <person name="Kuo R."/>
            <person name="Ohm R.A."/>
            <person name="Bhattacharya S.S."/>
            <person name="Shirouzu T."/>
            <person name="Yoshinaga Y."/>
            <person name="Martin F.M."/>
            <person name="Grigoriev I.V."/>
            <person name="Hibbett D.S."/>
        </authorList>
    </citation>
    <scope>NUCLEOTIDE SEQUENCE [LARGE SCALE GENOMIC DNA]</scope>
    <source>
        <strain evidence="2 3">93-53</strain>
    </source>
</reference>
<keyword evidence="1" id="KW-0472">Membrane</keyword>
<gene>
    <name evidence="2" type="ORF">LAESUDRAFT_641096</name>
</gene>
<proteinExistence type="predicted"/>
<name>A0A165HQV0_9APHY</name>
<sequence length="88" mass="10329">MSKVEPDDPRPPWLFRFSRTANWMLIPTVIVYSVFFGDFGEQEHVFSPPRRWLERQKAAFFSLSDAERKIAGVGEAPREESTQVRQDR</sequence>
<dbReference type="STRING" id="1314785.A0A165HQV0"/>
<evidence type="ECO:0000256" key="1">
    <source>
        <dbReference type="SAM" id="Phobius"/>
    </source>
</evidence>
<evidence type="ECO:0008006" key="4">
    <source>
        <dbReference type="Google" id="ProtNLM"/>
    </source>
</evidence>
<organism evidence="2 3">
    <name type="scientific">Laetiporus sulphureus 93-53</name>
    <dbReference type="NCBI Taxonomy" id="1314785"/>
    <lineage>
        <taxon>Eukaryota</taxon>
        <taxon>Fungi</taxon>
        <taxon>Dikarya</taxon>
        <taxon>Basidiomycota</taxon>
        <taxon>Agaricomycotina</taxon>
        <taxon>Agaricomycetes</taxon>
        <taxon>Polyporales</taxon>
        <taxon>Laetiporus</taxon>
    </lineage>
</organism>
<dbReference type="AlphaFoldDB" id="A0A165HQV0"/>
<dbReference type="EMBL" id="KV427606">
    <property type="protein sequence ID" value="KZT12062.1"/>
    <property type="molecule type" value="Genomic_DNA"/>
</dbReference>